<evidence type="ECO:0000259" key="4">
    <source>
        <dbReference type="PROSITE" id="PS01124"/>
    </source>
</evidence>
<keyword evidence="2" id="KW-0238">DNA-binding</keyword>
<dbReference type="GO" id="GO:0003700">
    <property type="term" value="F:DNA-binding transcription factor activity"/>
    <property type="evidence" value="ECO:0007669"/>
    <property type="project" value="InterPro"/>
</dbReference>
<dbReference type="InterPro" id="IPR018060">
    <property type="entry name" value="HTH_AraC"/>
</dbReference>
<keyword evidence="1" id="KW-0805">Transcription regulation</keyword>
<dbReference type="AlphaFoldDB" id="F7ZHQ1"/>
<keyword evidence="6" id="KW-1185">Reference proteome</keyword>
<evidence type="ECO:0000256" key="2">
    <source>
        <dbReference type="ARBA" id="ARBA00023125"/>
    </source>
</evidence>
<sequence>MTMTAPSRIAQVCNRIEADLAAPWRTADLAREAGMTHHHFQRQFAAYTGKTVAGYIRSRRLKRAAILLHDMQARITDITLKTLPVTVLGWPVVTLPIGRDSNGCQWVRNWSVSRV</sequence>
<dbReference type="PANTHER" id="PTHR47504">
    <property type="entry name" value="RIGHT ORIGIN-BINDING PROTEIN"/>
    <property type="match status" value="1"/>
</dbReference>
<dbReference type="Proteomes" id="UP000001353">
    <property type="component" value="Chromosome"/>
</dbReference>
<evidence type="ECO:0000313" key="5">
    <source>
        <dbReference type="EMBL" id="AEI93661.1"/>
    </source>
</evidence>
<dbReference type="InterPro" id="IPR050959">
    <property type="entry name" value="MarA-like"/>
</dbReference>
<reference evidence="5 6" key="1">
    <citation type="journal article" date="2011" name="BMC Genomics">
        <title>Comparative genome analysis and genome-guided physiological analysis of Roseobacter litoralis.</title>
        <authorList>
            <person name="Kalhoefer D."/>
            <person name="Thole S."/>
            <person name="Voget S."/>
            <person name="Lehmann R."/>
            <person name="Liesegang H."/>
            <person name="Wollher A."/>
            <person name="Daniel R."/>
            <person name="Simon M."/>
            <person name="Brinkhoff T."/>
        </authorList>
    </citation>
    <scope>NUCLEOTIDE SEQUENCE [LARGE SCALE GENOMIC DNA]</scope>
    <source>
        <strain evidence="6">ATCC 49566 / DSM 6996 / JCM 21268 / NBRC 15278 / OCh 149</strain>
    </source>
</reference>
<dbReference type="EMBL" id="CP002623">
    <property type="protein sequence ID" value="AEI93661.1"/>
    <property type="molecule type" value="Genomic_DNA"/>
</dbReference>
<dbReference type="KEGG" id="rli:RLO149_c016690"/>
<gene>
    <name evidence="5" type="ordered locus">RLO149_c016690</name>
</gene>
<organism evidence="5 6">
    <name type="scientific">Roseobacter litoralis (strain ATCC 49566 / DSM 6996 / JCM 21268 / NBRC 15278 / OCh 149)</name>
    <dbReference type="NCBI Taxonomy" id="391595"/>
    <lineage>
        <taxon>Bacteria</taxon>
        <taxon>Pseudomonadati</taxon>
        <taxon>Pseudomonadota</taxon>
        <taxon>Alphaproteobacteria</taxon>
        <taxon>Rhodobacterales</taxon>
        <taxon>Roseobacteraceae</taxon>
        <taxon>Roseobacter</taxon>
    </lineage>
</organism>
<dbReference type="Pfam" id="PF12833">
    <property type="entry name" value="HTH_18"/>
    <property type="match status" value="1"/>
</dbReference>
<dbReference type="SMART" id="SM00342">
    <property type="entry name" value="HTH_ARAC"/>
    <property type="match status" value="1"/>
</dbReference>
<evidence type="ECO:0000256" key="3">
    <source>
        <dbReference type="ARBA" id="ARBA00023163"/>
    </source>
</evidence>
<feature type="domain" description="HTH araC/xylS-type" evidence="4">
    <location>
        <begin position="10"/>
        <end position="81"/>
    </location>
</feature>
<dbReference type="RefSeq" id="WP_013961594.1">
    <property type="nucleotide sequence ID" value="NC_015730.1"/>
</dbReference>
<name>F7ZHQ1_ROSLO</name>
<dbReference type="PANTHER" id="PTHR47504:SF5">
    <property type="entry name" value="RIGHT ORIGIN-BINDING PROTEIN"/>
    <property type="match status" value="1"/>
</dbReference>
<dbReference type="GO" id="GO:0043565">
    <property type="term" value="F:sequence-specific DNA binding"/>
    <property type="evidence" value="ECO:0007669"/>
    <property type="project" value="InterPro"/>
</dbReference>
<proteinExistence type="predicted"/>
<dbReference type="PROSITE" id="PS01124">
    <property type="entry name" value="HTH_ARAC_FAMILY_2"/>
    <property type="match status" value="1"/>
</dbReference>
<dbReference type="eggNOG" id="COG2207">
    <property type="taxonomic scope" value="Bacteria"/>
</dbReference>
<dbReference type="STRING" id="391595.RLO149_c016690"/>
<dbReference type="Gene3D" id="1.10.10.60">
    <property type="entry name" value="Homeodomain-like"/>
    <property type="match status" value="1"/>
</dbReference>
<dbReference type="SUPFAM" id="SSF46689">
    <property type="entry name" value="Homeodomain-like"/>
    <property type="match status" value="1"/>
</dbReference>
<dbReference type="HOGENOM" id="CLU_2107184_0_0_5"/>
<keyword evidence="3" id="KW-0804">Transcription</keyword>
<dbReference type="OrthoDB" id="186587at2"/>
<accession>F7ZHQ1</accession>
<evidence type="ECO:0000256" key="1">
    <source>
        <dbReference type="ARBA" id="ARBA00023015"/>
    </source>
</evidence>
<protein>
    <recommendedName>
        <fullName evidence="4">HTH araC/xylS-type domain-containing protein</fullName>
    </recommendedName>
</protein>
<evidence type="ECO:0000313" key="6">
    <source>
        <dbReference type="Proteomes" id="UP000001353"/>
    </source>
</evidence>
<dbReference type="InterPro" id="IPR009057">
    <property type="entry name" value="Homeodomain-like_sf"/>
</dbReference>